<name>A0A376TGT6_ECOLX</name>
<evidence type="ECO:0000259" key="1">
    <source>
        <dbReference type="Pfam" id="PF03212"/>
    </source>
</evidence>
<proteinExistence type="predicted"/>
<dbReference type="InterPro" id="IPR004899">
    <property type="entry name" value="Pertactin_central"/>
</dbReference>
<dbReference type="SUPFAM" id="SSF51126">
    <property type="entry name" value="Pectin lyase-like"/>
    <property type="match status" value="1"/>
</dbReference>
<organism evidence="2 3">
    <name type="scientific">Escherichia coli</name>
    <dbReference type="NCBI Taxonomy" id="562"/>
    <lineage>
        <taxon>Bacteria</taxon>
        <taxon>Pseudomonadati</taxon>
        <taxon>Pseudomonadota</taxon>
        <taxon>Gammaproteobacteria</taxon>
        <taxon>Enterobacterales</taxon>
        <taxon>Enterobacteriaceae</taxon>
        <taxon>Escherichia</taxon>
    </lineage>
</organism>
<protein>
    <submittedName>
        <fullName evidence="2">Outer membrane autotransporter</fullName>
    </submittedName>
</protein>
<dbReference type="Gene3D" id="2.160.20.20">
    <property type="match status" value="1"/>
</dbReference>
<dbReference type="Proteomes" id="UP000254405">
    <property type="component" value="Unassembled WGS sequence"/>
</dbReference>
<dbReference type="Pfam" id="PF03212">
    <property type="entry name" value="Pertactin"/>
    <property type="match status" value="1"/>
</dbReference>
<evidence type="ECO:0000313" key="3">
    <source>
        <dbReference type="Proteomes" id="UP000254405"/>
    </source>
</evidence>
<dbReference type="InterPro" id="IPR011050">
    <property type="entry name" value="Pectin_lyase_fold/virulence"/>
</dbReference>
<dbReference type="EMBL" id="UGCO01000001">
    <property type="protein sequence ID" value="STI76357.1"/>
    <property type="molecule type" value="Genomic_DNA"/>
</dbReference>
<reference evidence="2 3" key="1">
    <citation type="submission" date="2018-06" db="EMBL/GenBank/DDBJ databases">
        <authorList>
            <consortium name="Pathogen Informatics"/>
            <person name="Doyle S."/>
        </authorList>
    </citation>
    <scope>NUCLEOTIDE SEQUENCE [LARGE SCALE GENOMIC DNA]</scope>
    <source>
        <strain evidence="2 3">NCTC8985</strain>
    </source>
</reference>
<sequence length="131" mass="13776">MTMVMPPARINASGRMLINGSVLSKGGLINLDMHPGSVWTGSSLSDNVNGGKLDVAMNNSVWNVTSNSNLDTLALSHSTVDFASHGSTAGTFATLNVENLSGNSTFIMRADVVGEGNGVNNKGDFIEYQRE</sequence>
<gene>
    <name evidence="2" type="ORF">NCTC8985_01616</name>
</gene>
<dbReference type="AlphaFoldDB" id="A0A376TGT6"/>
<dbReference type="InterPro" id="IPR012332">
    <property type="entry name" value="Autotransporter_pectin_lyase_C"/>
</dbReference>
<evidence type="ECO:0000313" key="2">
    <source>
        <dbReference type="EMBL" id="STI76357.1"/>
    </source>
</evidence>
<accession>A0A376TGT6</accession>
<feature type="domain" description="Pertactin central region" evidence="1">
    <location>
        <begin position="70"/>
        <end position="124"/>
    </location>
</feature>